<accession>A0A964C1D2</accession>
<sequence>MERLTKSGAGWRIGWHPHGVKYQGLIGGEDWAIELTKAELNDFCRLLNQLVDTMSQMSAELMDEEKINCEAETDLLWMEVEGYCRSYSLRLILNCDRRCEGNWQEGVAPQIALGFDSIGFLYENN</sequence>
<reference evidence="1" key="1">
    <citation type="journal article" date="2021" name="Antonie Van Leeuwenhoek">
        <title>Draft genome and description of Waterburya agarophytonicola gen. nov. sp. nov. (Pleurocapsales, Cyanobacteria): a seaweed symbiont.</title>
        <authorList>
            <person name="Bonthond G."/>
            <person name="Shalygin S."/>
            <person name="Bayer T."/>
            <person name="Weinberger F."/>
        </authorList>
    </citation>
    <scope>NUCLEOTIDE SEQUENCE</scope>
    <source>
        <strain evidence="1">KI4</strain>
    </source>
</reference>
<dbReference type="InterPro" id="IPR009044">
    <property type="entry name" value="ssDNA-bd_transcriptional_reg"/>
</dbReference>
<protein>
    <submittedName>
        <fullName evidence="1">DUF1818 family protein</fullName>
    </submittedName>
</protein>
<gene>
    <name evidence="1" type="ORF">I4641_22670</name>
</gene>
<dbReference type="Pfam" id="PF08848">
    <property type="entry name" value="DUF1818"/>
    <property type="match status" value="1"/>
</dbReference>
<keyword evidence="2" id="KW-1185">Reference proteome</keyword>
<dbReference type="Proteomes" id="UP000729733">
    <property type="component" value="Unassembled WGS sequence"/>
</dbReference>
<dbReference type="GO" id="GO:0003677">
    <property type="term" value="F:DNA binding"/>
    <property type="evidence" value="ECO:0007669"/>
    <property type="project" value="InterPro"/>
</dbReference>
<comment type="caution">
    <text evidence="1">The sequence shown here is derived from an EMBL/GenBank/DDBJ whole genome shotgun (WGS) entry which is preliminary data.</text>
</comment>
<dbReference type="AlphaFoldDB" id="A0A964C1D2"/>
<dbReference type="GO" id="GO:0006355">
    <property type="term" value="P:regulation of DNA-templated transcription"/>
    <property type="evidence" value="ECO:0007669"/>
    <property type="project" value="InterPro"/>
</dbReference>
<evidence type="ECO:0000313" key="2">
    <source>
        <dbReference type="Proteomes" id="UP000729733"/>
    </source>
</evidence>
<organism evidence="1 2">
    <name type="scientific">Waterburya agarophytonicola KI4</name>
    <dbReference type="NCBI Taxonomy" id="2874699"/>
    <lineage>
        <taxon>Bacteria</taxon>
        <taxon>Bacillati</taxon>
        <taxon>Cyanobacteriota</taxon>
        <taxon>Cyanophyceae</taxon>
        <taxon>Pleurocapsales</taxon>
        <taxon>Hyellaceae</taxon>
        <taxon>Waterburya</taxon>
        <taxon>Waterburya agarophytonicola</taxon>
    </lineage>
</organism>
<dbReference type="Gene3D" id="2.30.31.10">
    <property type="entry name" value="Transcriptional Coactivator Pc4, Chain A"/>
    <property type="match status" value="1"/>
</dbReference>
<dbReference type="EMBL" id="JADWDC010000109">
    <property type="protein sequence ID" value="MCC0179750.1"/>
    <property type="molecule type" value="Genomic_DNA"/>
</dbReference>
<evidence type="ECO:0000313" key="1">
    <source>
        <dbReference type="EMBL" id="MCC0179750.1"/>
    </source>
</evidence>
<dbReference type="SUPFAM" id="SSF54447">
    <property type="entry name" value="ssDNA-binding transcriptional regulator domain"/>
    <property type="match status" value="1"/>
</dbReference>
<proteinExistence type="predicted"/>
<name>A0A964C1D2_9CYAN</name>
<dbReference type="RefSeq" id="WP_229642849.1">
    <property type="nucleotide sequence ID" value="NZ_JADWDC010000109.1"/>
</dbReference>
<dbReference type="InterPro" id="IPR014947">
    <property type="entry name" value="DUF1818"/>
</dbReference>